<dbReference type="GO" id="GO:0016628">
    <property type="term" value="F:oxidoreductase activity, acting on the CH-CH group of donors, NAD or NADP as acceptor"/>
    <property type="evidence" value="ECO:0007669"/>
    <property type="project" value="InterPro"/>
</dbReference>
<dbReference type="PANTHER" id="PTHR44573">
    <property type="entry name" value="NADPH-DEPENDENT ALKENAL/ONE OXIDOREDUCTASE, CHLOROPLASTIC"/>
    <property type="match status" value="1"/>
</dbReference>
<dbReference type="CDD" id="cd05289">
    <property type="entry name" value="MDR_like_2"/>
    <property type="match status" value="1"/>
</dbReference>
<dbReference type="OrthoDB" id="1362277at2759"/>
<dbReference type="SMART" id="SM00829">
    <property type="entry name" value="PKS_ER"/>
    <property type="match status" value="1"/>
</dbReference>
<dbReference type="PANTHER" id="PTHR44573:SF3">
    <property type="entry name" value="CYTOSOLIC ALKENAL_ONE OXIDOREDUCTASE"/>
    <property type="match status" value="1"/>
</dbReference>
<evidence type="ECO:0000256" key="2">
    <source>
        <dbReference type="ARBA" id="ARBA00023002"/>
    </source>
</evidence>
<dbReference type="InterPro" id="IPR013154">
    <property type="entry name" value="ADH-like_N"/>
</dbReference>
<reference evidence="5" key="1">
    <citation type="submission" date="2020-09" db="EMBL/GenBank/DDBJ databases">
        <title>Genome-Enabled Discovery of Anthraquinone Biosynthesis in Senna tora.</title>
        <authorList>
            <person name="Kang S.-H."/>
            <person name="Pandey R.P."/>
            <person name="Lee C.-M."/>
            <person name="Sim J.-S."/>
            <person name="Jeong J.-T."/>
            <person name="Choi B.-S."/>
            <person name="Jung M."/>
            <person name="Ginzburg D."/>
            <person name="Zhao K."/>
            <person name="Won S.Y."/>
            <person name="Oh T.-J."/>
            <person name="Yu Y."/>
            <person name="Kim N.-H."/>
            <person name="Lee O.R."/>
            <person name="Lee T.-H."/>
            <person name="Bashyal P."/>
            <person name="Kim T.-S."/>
            <person name="Lee W.-H."/>
            <person name="Kawkins C."/>
            <person name="Kim C.-K."/>
            <person name="Kim J.S."/>
            <person name="Ahn B.O."/>
            <person name="Rhee S.Y."/>
            <person name="Sohng J.K."/>
        </authorList>
    </citation>
    <scope>NUCLEOTIDE SEQUENCE</scope>
    <source>
        <tissue evidence="5">Leaf</tissue>
    </source>
</reference>
<dbReference type="InterPro" id="IPR044626">
    <property type="entry name" value="AOR-like"/>
</dbReference>
<organism evidence="5 6">
    <name type="scientific">Senna tora</name>
    <dbReference type="NCBI Taxonomy" id="362788"/>
    <lineage>
        <taxon>Eukaryota</taxon>
        <taxon>Viridiplantae</taxon>
        <taxon>Streptophyta</taxon>
        <taxon>Embryophyta</taxon>
        <taxon>Tracheophyta</taxon>
        <taxon>Spermatophyta</taxon>
        <taxon>Magnoliopsida</taxon>
        <taxon>eudicotyledons</taxon>
        <taxon>Gunneridae</taxon>
        <taxon>Pentapetalae</taxon>
        <taxon>rosids</taxon>
        <taxon>fabids</taxon>
        <taxon>Fabales</taxon>
        <taxon>Fabaceae</taxon>
        <taxon>Caesalpinioideae</taxon>
        <taxon>Cassia clade</taxon>
        <taxon>Senna</taxon>
    </lineage>
</organism>
<dbReference type="SUPFAM" id="SSF50129">
    <property type="entry name" value="GroES-like"/>
    <property type="match status" value="1"/>
</dbReference>
<keyword evidence="3" id="KW-0520">NAD</keyword>
<protein>
    <submittedName>
        <fullName evidence="5">2-methylene-furan-3-one reductase-like</fullName>
    </submittedName>
</protein>
<feature type="domain" description="Enoyl reductase (ER)" evidence="4">
    <location>
        <begin position="24"/>
        <end position="321"/>
    </location>
</feature>
<dbReference type="InterPro" id="IPR020843">
    <property type="entry name" value="ER"/>
</dbReference>
<evidence type="ECO:0000313" key="6">
    <source>
        <dbReference type="Proteomes" id="UP000634136"/>
    </source>
</evidence>
<keyword evidence="2" id="KW-0560">Oxidoreductase</keyword>
<dbReference type="Pfam" id="PF08240">
    <property type="entry name" value="ADH_N"/>
    <property type="match status" value="1"/>
</dbReference>
<dbReference type="GO" id="GO:0008270">
    <property type="term" value="F:zinc ion binding"/>
    <property type="evidence" value="ECO:0007669"/>
    <property type="project" value="InterPro"/>
</dbReference>
<dbReference type="InterPro" id="IPR036291">
    <property type="entry name" value="NAD(P)-bd_dom_sf"/>
</dbReference>
<dbReference type="EMBL" id="JAAIUW010000008">
    <property type="protein sequence ID" value="KAF7819590.1"/>
    <property type="molecule type" value="Genomic_DNA"/>
</dbReference>
<evidence type="ECO:0000256" key="1">
    <source>
        <dbReference type="ARBA" id="ARBA00010371"/>
    </source>
</evidence>
<evidence type="ECO:0000259" key="4">
    <source>
        <dbReference type="SMART" id="SM00829"/>
    </source>
</evidence>
<dbReference type="InterPro" id="IPR002364">
    <property type="entry name" value="Quin_OxRdtase/zeta-crystal_CS"/>
</dbReference>
<comment type="similarity">
    <text evidence="1">Belongs to the zinc-containing alcohol dehydrogenase family. Quinone oxidoreductase subfamily.</text>
</comment>
<name>A0A834WDR0_9FABA</name>
<proteinExistence type="inferred from homology"/>
<gene>
    <name evidence="5" type="ORF">G2W53_025045</name>
</gene>
<dbReference type="Gene3D" id="3.40.50.720">
    <property type="entry name" value="NAD(P)-binding Rossmann-like Domain"/>
    <property type="match status" value="1"/>
</dbReference>
<dbReference type="AlphaFoldDB" id="A0A834WDR0"/>
<dbReference type="InterPro" id="IPR011032">
    <property type="entry name" value="GroES-like_sf"/>
</dbReference>
<sequence>MMAASSAPNVPSHMKAWVYPEYGNPSQVLKLDDTVPLPQLKEDQVLIKVAAAALNPVDYVRLLGYMKAFDSPLPTTPGFDAAGVVVRVGNAVSKFKVGDQVYGDIIVGLSEPKSLGSLAEYTIAEEKLLCHKPRNLSFAEAASLPLAIGTAHGSLQRVGLTAGQSILVLGGGGGVGTLVIQLAKHVFGASKVAATCSSGKVEVLKKLGADVVIDYTKEKLEELPEKFDVVYDAVGEGERAEKAIKEGGKVMSIVYGARNSGNCMAYIMDVFEGAVLEKLGPYLESGKVKAVLDPKGPFPFSEAVQAFEHLITKRATGKIVIHPISS</sequence>
<evidence type="ECO:0000256" key="3">
    <source>
        <dbReference type="ARBA" id="ARBA00023027"/>
    </source>
</evidence>
<dbReference type="SUPFAM" id="SSF51735">
    <property type="entry name" value="NAD(P)-binding Rossmann-fold domains"/>
    <property type="match status" value="1"/>
</dbReference>
<dbReference type="Pfam" id="PF13602">
    <property type="entry name" value="ADH_zinc_N_2"/>
    <property type="match status" value="1"/>
</dbReference>
<dbReference type="PROSITE" id="PS01162">
    <property type="entry name" value="QOR_ZETA_CRYSTAL"/>
    <property type="match status" value="1"/>
</dbReference>
<comment type="caution">
    <text evidence="5">The sequence shown here is derived from an EMBL/GenBank/DDBJ whole genome shotgun (WGS) entry which is preliminary data.</text>
</comment>
<evidence type="ECO:0000313" key="5">
    <source>
        <dbReference type="EMBL" id="KAF7819590.1"/>
    </source>
</evidence>
<dbReference type="Gene3D" id="3.90.180.10">
    <property type="entry name" value="Medium-chain alcohol dehydrogenases, catalytic domain"/>
    <property type="match status" value="1"/>
</dbReference>
<keyword evidence="6" id="KW-1185">Reference proteome</keyword>
<dbReference type="Proteomes" id="UP000634136">
    <property type="component" value="Unassembled WGS sequence"/>
</dbReference>
<accession>A0A834WDR0</accession>